<evidence type="ECO:0000256" key="1">
    <source>
        <dbReference type="ARBA" id="ARBA00022679"/>
    </source>
</evidence>
<comment type="caution">
    <text evidence="3">The sequence shown here is derived from an EMBL/GenBank/DDBJ whole genome shotgun (WGS) entry which is preliminary data.</text>
</comment>
<gene>
    <name evidence="3" type="ORF">BN77_p10567</name>
</gene>
<name>K0Q3A6_9HYPH</name>
<sequence length="313" mass="34637">MTPDYPKPAGGIRVIYRLVDILNAAGVNAFVLHQKPHFRCNWFENRTRVAGVSNVTVRQGDLLVVSELDVAVLAALPKGVRYAIFNQNAHMTWQRGPSSAWYAATPDLAGVITVSDHNLEMLRYAYPGCRLERIHLGIDADLFYPGGASRSRRIAYMPRRGQDDATQVLEILRARGVLEGWEIAALDGLSHRQVAEELRRSRIFLAFTHQEGFGLPAAEAMACGCYVIGNHGFGGGEFFQTEFCSPVQVGDVLHFAQSVERIIAIENKTDGWCAKKGELASKAIAEGYSQARERDDVLRLFRNFTQANVGASK</sequence>
<dbReference type="AlphaFoldDB" id="K0Q3A6"/>
<dbReference type="eggNOG" id="COG0438">
    <property type="taxonomic scope" value="Bacteria"/>
</dbReference>
<evidence type="ECO:0000259" key="2">
    <source>
        <dbReference type="Pfam" id="PF00534"/>
    </source>
</evidence>
<dbReference type="STRING" id="1211777.BN77_p10567"/>
<evidence type="ECO:0000313" key="3">
    <source>
        <dbReference type="EMBL" id="CCM79310.1"/>
    </source>
</evidence>
<keyword evidence="1" id="KW-0808">Transferase</keyword>
<dbReference type="Pfam" id="PF00534">
    <property type="entry name" value="Glycos_transf_1"/>
    <property type="match status" value="1"/>
</dbReference>
<feature type="domain" description="Glycosyl transferase family 1" evidence="2">
    <location>
        <begin position="188"/>
        <end position="266"/>
    </location>
</feature>
<dbReference type="Gene3D" id="3.40.50.2000">
    <property type="entry name" value="Glycogen Phosphorylase B"/>
    <property type="match status" value="1"/>
</dbReference>
<evidence type="ECO:0000313" key="4">
    <source>
        <dbReference type="Proteomes" id="UP000009319"/>
    </source>
</evidence>
<dbReference type="GO" id="GO:0016757">
    <property type="term" value="F:glycosyltransferase activity"/>
    <property type="evidence" value="ECO:0007669"/>
    <property type="project" value="InterPro"/>
</dbReference>
<accession>K0Q3A6</accession>
<keyword evidence="4" id="KW-1185">Reference proteome</keyword>
<proteinExistence type="predicted"/>
<dbReference type="HOGENOM" id="CLU_791525_0_0_5"/>
<organism evidence="3 4">
    <name type="scientific">Rhizobium mesoamericanum STM3625</name>
    <dbReference type="NCBI Taxonomy" id="1211777"/>
    <lineage>
        <taxon>Bacteria</taxon>
        <taxon>Pseudomonadati</taxon>
        <taxon>Pseudomonadota</taxon>
        <taxon>Alphaproteobacteria</taxon>
        <taxon>Hyphomicrobiales</taxon>
        <taxon>Rhizobiaceae</taxon>
        <taxon>Rhizobium/Agrobacterium group</taxon>
        <taxon>Rhizobium</taxon>
    </lineage>
</organism>
<dbReference type="Proteomes" id="UP000009319">
    <property type="component" value="Unassembled WGS sequence"/>
</dbReference>
<dbReference type="EMBL" id="CANI01000043">
    <property type="protein sequence ID" value="CCM79310.1"/>
    <property type="molecule type" value="Genomic_DNA"/>
</dbReference>
<protein>
    <recommendedName>
        <fullName evidence="2">Glycosyl transferase family 1 domain-containing protein</fullName>
    </recommendedName>
</protein>
<dbReference type="PANTHER" id="PTHR46401">
    <property type="entry name" value="GLYCOSYLTRANSFERASE WBBK-RELATED"/>
    <property type="match status" value="1"/>
</dbReference>
<dbReference type="InterPro" id="IPR001296">
    <property type="entry name" value="Glyco_trans_1"/>
</dbReference>
<dbReference type="PANTHER" id="PTHR46401:SF2">
    <property type="entry name" value="GLYCOSYLTRANSFERASE WBBK-RELATED"/>
    <property type="match status" value="1"/>
</dbReference>
<reference evidence="3 4" key="1">
    <citation type="journal article" date="2013" name="Genome Announc.">
        <title>Draft Genome Sequence of Rhizobium mesoamericanum STM3625, a Nitrogen-Fixing Symbiont of Mimosa pudica Isolated in French Guiana (South America).</title>
        <authorList>
            <person name="Moulin L."/>
            <person name="Mornico D."/>
            <person name="Melkonian R."/>
            <person name="Klonowska A."/>
        </authorList>
    </citation>
    <scope>NUCLEOTIDE SEQUENCE [LARGE SCALE GENOMIC DNA]</scope>
    <source>
        <strain evidence="3 4">STM3625</strain>
    </source>
</reference>
<dbReference type="SUPFAM" id="SSF53756">
    <property type="entry name" value="UDP-Glycosyltransferase/glycogen phosphorylase"/>
    <property type="match status" value="1"/>
</dbReference>